<dbReference type="AlphaFoldDB" id="A0A6A6DLN2"/>
<proteinExistence type="predicted"/>
<reference evidence="2" key="1">
    <citation type="journal article" date="2020" name="Stud. Mycol.">
        <title>101 Dothideomycetes genomes: a test case for predicting lifestyles and emergence of pathogens.</title>
        <authorList>
            <person name="Haridas S."/>
            <person name="Albert R."/>
            <person name="Binder M."/>
            <person name="Bloem J."/>
            <person name="Labutti K."/>
            <person name="Salamov A."/>
            <person name="Andreopoulos B."/>
            <person name="Baker S."/>
            <person name="Barry K."/>
            <person name="Bills G."/>
            <person name="Bluhm B."/>
            <person name="Cannon C."/>
            <person name="Castanera R."/>
            <person name="Culley D."/>
            <person name="Daum C."/>
            <person name="Ezra D."/>
            <person name="Gonzalez J."/>
            <person name="Henrissat B."/>
            <person name="Kuo A."/>
            <person name="Liang C."/>
            <person name="Lipzen A."/>
            <person name="Lutzoni F."/>
            <person name="Magnuson J."/>
            <person name="Mondo S."/>
            <person name="Nolan M."/>
            <person name="Ohm R."/>
            <person name="Pangilinan J."/>
            <person name="Park H.-J."/>
            <person name="Ramirez L."/>
            <person name="Alfaro M."/>
            <person name="Sun H."/>
            <person name="Tritt A."/>
            <person name="Yoshinaga Y."/>
            <person name="Zwiers L.-H."/>
            <person name="Turgeon B."/>
            <person name="Goodwin S."/>
            <person name="Spatafora J."/>
            <person name="Crous P."/>
            <person name="Grigoriev I."/>
        </authorList>
    </citation>
    <scope>NUCLEOTIDE SEQUENCE</scope>
    <source>
        <strain evidence="2">CBS 207.26</strain>
    </source>
</reference>
<evidence type="ECO:0000313" key="2">
    <source>
        <dbReference type="EMBL" id="KAF2180381.1"/>
    </source>
</evidence>
<feature type="compositionally biased region" description="Low complexity" evidence="1">
    <location>
        <begin position="134"/>
        <end position="145"/>
    </location>
</feature>
<protein>
    <submittedName>
        <fullName evidence="2">Uncharacterized protein</fullName>
    </submittedName>
</protein>
<keyword evidence="3" id="KW-1185">Reference proteome</keyword>
<evidence type="ECO:0000256" key="1">
    <source>
        <dbReference type="SAM" id="MobiDB-lite"/>
    </source>
</evidence>
<dbReference type="EMBL" id="ML994658">
    <property type="protein sequence ID" value="KAF2180381.1"/>
    <property type="molecule type" value="Genomic_DNA"/>
</dbReference>
<feature type="region of interest" description="Disordered" evidence="1">
    <location>
        <begin position="109"/>
        <end position="156"/>
    </location>
</feature>
<evidence type="ECO:0000313" key="3">
    <source>
        <dbReference type="Proteomes" id="UP000800200"/>
    </source>
</evidence>
<accession>A0A6A6DLN2</accession>
<gene>
    <name evidence="2" type="ORF">K469DRAFT_278173</name>
</gene>
<organism evidence="2 3">
    <name type="scientific">Zopfia rhizophila CBS 207.26</name>
    <dbReference type="NCBI Taxonomy" id="1314779"/>
    <lineage>
        <taxon>Eukaryota</taxon>
        <taxon>Fungi</taxon>
        <taxon>Dikarya</taxon>
        <taxon>Ascomycota</taxon>
        <taxon>Pezizomycotina</taxon>
        <taxon>Dothideomycetes</taxon>
        <taxon>Dothideomycetes incertae sedis</taxon>
        <taxon>Zopfiaceae</taxon>
        <taxon>Zopfia</taxon>
    </lineage>
</organism>
<sequence length="156" mass="17586">MLLATVHTTTTVYHPNQFSQIISTSNIQSYSFIIPRVRVITIFAQTLNLSTTEWLAGRRKILICREHTFLKRLDQNTHTHPSHFIPAQPSTNIYIPHPRERLPPMSALQTTTANGSVGTSPPHPHEARNPEFLPSTTSSPISSPPCRTQPPLWTNF</sequence>
<dbReference type="Proteomes" id="UP000800200">
    <property type="component" value="Unassembled WGS sequence"/>
</dbReference>
<name>A0A6A6DLN2_9PEZI</name>
<feature type="compositionally biased region" description="Polar residues" evidence="1">
    <location>
        <begin position="109"/>
        <end position="119"/>
    </location>
</feature>